<protein>
    <submittedName>
        <fullName evidence="2">2-polyprenyl-3-methyl-5-hydroxy-6-metoxy-1, 4-benzoquinol methylase</fullName>
    </submittedName>
</protein>
<organism evidence="2 3">
    <name type="scientific">Paenibacillus qinlingensis</name>
    <dbReference type="NCBI Taxonomy" id="1837343"/>
    <lineage>
        <taxon>Bacteria</taxon>
        <taxon>Bacillati</taxon>
        <taxon>Bacillota</taxon>
        <taxon>Bacilli</taxon>
        <taxon>Bacillales</taxon>
        <taxon>Paenibacillaceae</taxon>
        <taxon>Paenibacillus</taxon>
    </lineage>
</organism>
<keyword evidence="3" id="KW-1185">Reference proteome</keyword>
<evidence type="ECO:0000313" key="2">
    <source>
        <dbReference type="EMBL" id="MDR6551653.1"/>
    </source>
</evidence>
<reference evidence="2 3" key="1">
    <citation type="submission" date="2023-07" db="EMBL/GenBank/DDBJ databases">
        <title>Sorghum-associated microbial communities from plants grown in Nebraska, USA.</title>
        <authorList>
            <person name="Schachtman D."/>
        </authorList>
    </citation>
    <scope>NUCLEOTIDE SEQUENCE [LARGE SCALE GENOMIC DNA]</scope>
    <source>
        <strain evidence="2 3">CC258</strain>
    </source>
</reference>
<dbReference type="Proteomes" id="UP001267290">
    <property type="component" value="Unassembled WGS sequence"/>
</dbReference>
<feature type="domain" description="Methyltransferase" evidence="1">
    <location>
        <begin position="55"/>
        <end position="125"/>
    </location>
</feature>
<name>A0ABU1NW02_9BACL</name>
<accession>A0ABU1NW02</accession>
<dbReference type="Pfam" id="PF13649">
    <property type="entry name" value="Methyltransf_25"/>
    <property type="match status" value="1"/>
</dbReference>
<proteinExistence type="predicted"/>
<comment type="caution">
    <text evidence="2">The sequence shown here is derived from an EMBL/GenBank/DDBJ whole genome shotgun (WGS) entry which is preliminary data.</text>
</comment>
<dbReference type="Gene3D" id="3.40.50.150">
    <property type="entry name" value="Vaccinia Virus protein VP39"/>
    <property type="match status" value="1"/>
</dbReference>
<evidence type="ECO:0000259" key="1">
    <source>
        <dbReference type="Pfam" id="PF13649"/>
    </source>
</evidence>
<dbReference type="InterPro" id="IPR029063">
    <property type="entry name" value="SAM-dependent_MTases_sf"/>
</dbReference>
<evidence type="ECO:0000313" key="3">
    <source>
        <dbReference type="Proteomes" id="UP001267290"/>
    </source>
</evidence>
<dbReference type="GO" id="GO:0008168">
    <property type="term" value="F:methyltransferase activity"/>
    <property type="evidence" value="ECO:0007669"/>
    <property type="project" value="UniProtKB-KW"/>
</dbReference>
<dbReference type="GO" id="GO:0032259">
    <property type="term" value="P:methylation"/>
    <property type="evidence" value="ECO:0007669"/>
    <property type="project" value="UniProtKB-KW"/>
</dbReference>
<sequence>MTDYTENNREHWNARTAVNAASAARYDIAGFKAGKSSLTPIELEELCDVAGKSMLHLQCHFGMDTLSWARLGANVTGVDFSEDAIALAEQLCEETGLDARFICTDIYELPKVLDEKFDIIYTSGGCLVLAL</sequence>
<dbReference type="CDD" id="cd02440">
    <property type="entry name" value="AdoMet_MTases"/>
    <property type="match status" value="1"/>
</dbReference>
<dbReference type="RefSeq" id="WP_310499224.1">
    <property type="nucleotide sequence ID" value="NZ_JAVDSB010000004.1"/>
</dbReference>
<dbReference type="InterPro" id="IPR041698">
    <property type="entry name" value="Methyltransf_25"/>
</dbReference>
<gene>
    <name evidence="2" type="ORF">J2736_002842</name>
</gene>
<dbReference type="SUPFAM" id="SSF53335">
    <property type="entry name" value="S-adenosyl-L-methionine-dependent methyltransferases"/>
    <property type="match status" value="1"/>
</dbReference>
<dbReference type="EMBL" id="JAVDSB010000004">
    <property type="protein sequence ID" value="MDR6551653.1"/>
    <property type="molecule type" value="Genomic_DNA"/>
</dbReference>
<keyword evidence="2" id="KW-0808">Transferase</keyword>
<keyword evidence="2" id="KW-0489">Methyltransferase</keyword>